<dbReference type="InterPro" id="IPR036397">
    <property type="entry name" value="RNaseH_sf"/>
</dbReference>
<dbReference type="CDD" id="cd09272">
    <property type="entry name" value="RNase_HI_RT_Ty1"/>
    <property type="match status" value="1"/>
</dbReference>
<keyword evidence="2" id="KW-0479">Metal-binding</keyword>
<dbReference type="OrthoDB" id="1930691at2759"/>
<dbReference type="Gene3D" id="1.25.40.20">
    <property type="entry name" value="Ankyrin repeat-containing domain"/>
    <property type="match status" value="1"/>
</dbReference>
<keyword evidence="3" id="KW-0378">Hydrolase</keyword>
<dbReference type="GO" id="GO:0003676">
    <property type="term" value="F:nucleic acid binding"/>
    <property type="evidence" value="ECO:0007669"/>
    <property type="project" value="InterPro"/>
</dbReference>
<dbReference type="PANTHER" id="PTHR42648:SF28">
    <property type="entry name" value="TRANSPOSON-ENCODED PROTEIN WITH RIBONUCLEASE H-LIKE AND RETROVIRUS ZINC FINGER-LIKE DOMAINS"/>
    <property type="match status" value="1"/>
</dbReference>
<dbReference type="PANTHER" id="PTHR42648">
    <property type="entry name" value="TRANSPOSASE, PUTATIVE-RELATED"/>
    <property type="match status" value="1"/>
</dbReference>
<evidence type="ECO:0000313" key="7">
    <source>
        <dbReference type="EMBL" id="GAU23725.1"/>
    </source>
</evidence>
<feature type="region of interest" description="Disordered" evidence="5">
    <location>
        <begin position="413"/>
        <end position="442"/>
    </location>
</feature>
<evidence type="ECO:0000259" key="6">
    <source>
        <dbReference type="PROSITE" id="PS50158"/>
    </source>
</evidence>
<dbReference type="Pfam" id="PF12796">
    <property type="entry name" value="Ank_2"/>
    <property type="match status" value="1"/>
</dbReference>
<sequence>MYTVQGRWEEVEELYSSHPEFCTIDISKSRGTALHMAVNDDEVEVVKNLVNSIIRHNKKEALERKNEKGDTLLHIAASRGLKDICECIIGQDGERKYLIDIHNKNGETPLFLAALFWRKQTFVHLFNFKPSKSDYDAPGDNYPYCKDLFRNDGDSILHCAIRKEYFACAPRSSPPHAAQLLEKKRLVYLAAARCAARRCANPIYTGCVFCCAITGKRGTKFDNGTESCPLPQSRFINTELGIMGYKWDIEKFIGSNDFGSWKVKVRAILTQQKCDEALKGVAAMPANLSHDEKAEMDGKALSAIILCLADKVLREVAKEKSAAAMWAKLDKLYMTKSLFNKIIDDLANIDVKIEDGDHAFHLLCALPKSFEHLKDALLYGKEGTITLDEVQAALRTKELTKLNELKIDDSGEGLNISRGRSENRGRGKGKKHRSKSRAKGDGGGKFKCYHCHEPGHFKKDCPQRRSSDSSSAHIAVSEEEGYESAGHVSERGLVELAKQGLLGQEKLNKLDFCDNCTLGKQHECQSQLMVEVLIFLVSLMITLGRKKGIKRHITVAYTPQQNGLVERMNRTLLERTLMEVWSGKPEDYSKLKIFGALAFAHVKQDKLDARAVKCVFIGYPDGVKGYKLWKMGQGGSKFIISRDVTFDETRMGMKCKDLNESPETGVENFQFEYDLELEQMDVKTAFLHEELEETIYMQQPEGFVEDSSKVCLLKKSLYGLKQSPRQWYRRFDDFLLKAGFVLKIDLKTPMEVWSGKPADYSNLKIFGALAFAHVKQDKLDARAVKCVFIGYPDGVKGYKLWKMGPGGSKFIISRDVTFDDTRMRMKCKDLNASPETGVEKFQFEVEPSTDKRETEEQTLVPEESGSDETDTSDYQLARDRERRRDIRQPNRYDYADLICYALNAAEEAMNEEMLSLEKNQTWKLVPLPKNKRVVGSKWLFKKKEGIPGVEAPRYKARLVAKGFTQVEGIDYNEIFSPVVKHCSIRVLMAIVNQYDLELEQMDKSLYGLKQSPRQWYLRFDDFLLKTGFVRSNYDSCVYMMKRNAKIIIYLLPYVDDILIAGSDKQEILKLKEKLNGEFEMKDLGNAKRILGMDIMRDRNKGELFLSLYGYLKKVVERFRMTDSKVVNKPLGHHSKLSIKQCPQSEDERKKMETTPYASGVGSIMYGMVCSRPDLSYVISVGGLKYRKTDPGRDALEGYVDADYAGNVDTRKSLSGFVFTLFGVKEAIWLKGMIGEMGISQGCVRIHCDSQSAIHLANHQVYHERTKHIDIRLHFVRDMIETKEIIVEKVALEENPADMFTKSLPRVKFKHCLDLINFEEKQYGIPGACAPRSSPPPPPPTRRADTREKDVGVSGSCAPHNLTGAARKSYLYRLRFLLCRHWKKKFLRVFSNNKRLGLFLRFICCRYYFQNFLFDYFNRIAPHTKVFNEANAVYCGFWSSPPMFCNVGLNSLTLAITISPSSVSPSTLGYAPPQVEAFFIRTLAQLLPLHSTRYAA</sequence>
<reference evidence="8" key="1">
    <citation type="journal article" date="2017" name="Front. Plant Sci.">
        <title>Climate Clever Clovers: New Paradigm to Reduce the Environmental Footprint of Ruminants by Breeding Low Methanogenic Forages Utilizing Haplotype Variation.</title>
        <authorList>
            <person name="Kaur P."/>
            <person name="Appels R."/>
            <person name="Bayer P.E."/>
            <person name="Keeble-Gagnere G."/>
            <person name="Wang J."/>
            <person name="Hirakawa H."/>
            <person name="Shirasawa K."/>
            <person name="Vercoe P."/>
            <person name="Stefanova K."/>
            <person name="Durmic Z."/>
            <person name="Nichols P."/>
            <person name="Revell C."/>
            <person name="Isobe S.N."/>
            <person name="Edwards D."/>
            <person name="Erskine W."/>
        </authorList>
    </citation>
    <scope>NUCLEOTIDE SEQUENCE [LARGE SCALE GENOMIC DNA]</scope>
    <source>
        <strain evidence="8">cv. Daliak</strain>
    </source>
</reference>
<dbReference type="InterPro" id="IPR057670">
    <property type="entry name" value="SH3_retrovirus"/>
</dbReference>
<dbReference type="PROSITE" id="PS50158">
    <property type="entry name" value="ZF_CCHC"/>
    <property type="match status" value="1"/>
</dbReference>
<dbReference type="Gene3D" id="3.30.420.10">
    <property type="entry name" value="Ribonuclease H-like superfamily/Ribonuclease H"/>
    <property type="match status" value="1"/>
</dbReference>
<dbReference type="InterPro" id="IPR043502">
    <property type="entry name" value="DNA/RNA_pol_sf"/>
</dbReference>
<dbReference type="SMART" id="SM00248">
    <property type="entry name" value="ANK"/>
    <property type="match status" value="5"/>
</dbReference>
<feature type="compositionally biased region" description="Basic and acidic residues" evidence="5">
    <location>
        <begin position="845"/>
        <end position="855"/>
    </location>
</feature>
<feature type="compositionally biased region" description="Basic and acidic residues" evidence="5">
    <location>
        <begin position="1341"/>
        <end position="1350"/>
    </location>
</feature>
<accession>A0A2Z6MKD4</accession>
<dbReference type="Pfam" id="PF07727">
    <property type="entry name" value="RVT_2"/>
    <property type="match status" value="2"/>
</dbReference>
<feature type="compositionally biased region" description="Basic residues" evidence="5">
    <location>
        <begin position="426"/>
        <end position="437"/>
    </location>
</feature>
<dbReference type="InterPro" id="IPR001878">
    <property type="entry name" value="Znf_CCHC"/>
</dbReference>
<dbReference type="GO" id="GO:0016787">
    <property type="term" value="F:hydrolase activity"/>
    <property type="evidence" value="ECO:0007669"/>
    <property type="project" value="UniProtKB-KW"/>
</dbReference>
<comment type="subcellular location">
    <subcellularLocation>
        <location evidence="1">Cell membrane</location>
        <topology evidence="1">Peripheral membrane protein</topology>
        <orientation evidence="1">Cytoplasmic side</orientation>
    </subcellularLocation>
</comment>
<evidence type="ECO:0000256" key="3">
    <source>
        <dbReference type="ARBA" id="ARBA00022801"/>
    </source>
</evidence>
<evidence type="ECO:0000313" key="8">
    <source>
        <dbReference type="Proteomes" id="UP000242715"/>
    </source>
</evidence>
<dbReference type="SUPFAM" id="SSF48403">
    <property type="entry name" value="Ankyrin repeat"/>
    <property type="match status" value="1"/>
</dbReference>
<dbReference type="SMART" id="SM00343">
    <property type="entry name" value="ZnF_C2HC"/>
    <property type="match status" value="1"/>
</dbReference>
<dbReference type="Pfam" id="PF25597">
    <property type="entry name" value="SH3_retrovirus"/>
    <property type="match status" value="2"/>
</dbReference>
<evidence type="ECO:0000256" key="1">
    <source>
        <dbReference type="ARBA" id="ARBA00004413"/>
    </source>
</evidence>
<dbReference type="InterPro" id="IPR036770">
    <property type="entry name" value="Ankyrin_rpt-contain_sf"/>
</dbReference>
<dbReference type="SUPFAM" id="SSF53098">
    <property type="entry name" value="Ribonuclease H-like"/>
    <property type="match status" value="1"/>
</dbReference>
<dbReference type="SUPFAM" id="SSF56672">
    <property type="entry name" value="DNA/RNA polymerases"/>
    <property type="match status" value="1"/>
</dbReference>
<dbReference type="InterPro" id="IPR039537">
    <property type="entry name" value="Retrotran_Ty1/copia-like"/>
</dbReference>
<dbReference type="SUPFAM" id="SSF57756">
    <property type="entry name" value="Retrovirus zinc finger-like domains"/>
    <property type="match status" value="1"/>
</dbReference>
<evidence type="ECO:0000256" key="2">
    <source>
        <dbReference type="ARBA" id="ARBA00022723"/>
    </source>
</evidence>
<dbReference type="EMBL" id="DF973275">
    <property type="protein sequence ID" value="GAU23725.1"/>
    <property type="molecule type" value="Genomic_DNA"/>
</dbReference>
<dbReference type="GO" id="GO:0005886">
    <property type="term" value="C:plasma membrane"/>
    <property type="evidence" value="ECO:0007669"/>
    <property type="project" value="UniProtKB-SubCell"/>
</dbReference>
<dbReference type="InterPro" id="IPR012337">
    <property type="entry name" value="RNaseH-like_sf"/>
</dbReference>
<evidence type="ECO:0000256" key="5">
    <source>
        <dbReference type="SAM" id="MobiDB-lite"/>
    </source>
</evidence>
<protein>
    <recommendedName>
        <fullName evidence="6">CCHC-type domain-containing protein</fullName>
    </recommendedName>
</protein>
<dbReference type="Pfam" id="PF00098">
    <property type="entry name" value="zf-CCHC"/>
    <property type="match status" value="1"/>
</dbReference>
<name>A0A2Z6MKD4_TRISU</name>
<dbReference type="InterPro" id="IPR036875">
    <property type="entry name" value="Znf_CCHC_sf"/>
</dbReference>
<dbReference type="Gene3D" id="4.10.60.10">
    <property type="entry name" value="Zinc finger, CCHC-type"/>
    <property type="match status" value="1"/>
</dbReference>
<feature type="domain" description="CCHC-type" evidence="6">
    <location>
        <begin position="447"/>
        <end position="463"/>
    </location>
</feature>
<gene>
    <name evidence="7" type="ORF">TSUD_128290</name>
</gene>
<feature type="region of interest" description="Disordered" evidence="5">
    <location>
        <begin position="845"/>
        <end position="882"/>
    </location>
</feature>
<dbReference type="GO" id="GO:0008270">
    <property type="term" value="F:zinc ion binding"/>
    <property type="evidence" value="ECO:0007669"/>
    <property type="project" value="UniProtKB-KW"/>
</dbReference>
<dbReference type="Proteomes" id="UP000242715">
    <property type="component" value="Unassembled WGS sequence"/>
</dbReference>
<keyword evidence="4" id="KW-0862">Zinc</keyword>
<keyword evidence="8" id="KW-1185">Reference proteome</keyword>
<dbReference type="Pfam" id="PF14223">
    <property type="entry name" value="Retrotran_gag_2"/>
    <property type="match status" value="1"/>
</dbReference>
<keyword evidence="4" id="KW-0863">Zinc-finger</keyword>
<proteinExistence type="predicted"/>
<dbReference type="InterPro" id="IPR013103">
    <property type="entry name" value="RVT_2"/>
</dbReference>
<feature type="region of interest" description="Disordered" evidence="5">
    <location>
        <begin position="1325"/>
        <end position="1352"/>
    </location>
</feature>
<dbReference type="InterPro" id="IPR002110">
    <property type="entry name" value="Ankyrin_rpt"/>
</dbReference>
<organism evidence="7 8">
    <name type="scientific">Trifolium subterraneum</name>
    <name type="common">Subterranean clover</name>
    <dbReference type="NCBI Taxonomy" id="3900"/>
    <lineage>
        <taxon>Eukaryota</taxon>
        <taxon>Viridiplantae</taxon>
        <taxon>Streptophyta</taxon>
        <taxon>Embryophyta</taxon>
        <taxon>Tracheophyta</taxon>
        <taxon>Spermatophyta</taxon>
        <taxon>Magnoliopsida</taxon>
        <taxon>eudicotyledons</taxon>
        <taxon>Gunneridae</taxon>
        <taxon>Pentapetalae</taxon>
        <taxon>rosids</taxon>
        <taxon>fabids</taxon>
        <taxon>Fabales</taxon>
        <taxon>Fabaceae</taxon>
        <taxon>Papilionoideae</taxon>
        <taxon>50 kb inversion clade</taxon>
        <taxon>NPAAA clade</taxon>
        <taxon>Hologalegina</taxon>
        <taxon>IRL clade</taxon>
        <taxon>Trifolieae</taxon>
        <taxon>Trifolium</taxon>
    </lineage>
</organism>
<feature type="region of interest" description="Disordered" evidence="5">
    <location>
        <begin position="459"/>
        <end position="483"/>
    </location>
</feature>
<evidence type="ECO:0000256" key="4">
    <source>
        <dbReference type="PROSITE-ProRule" id="PRU00047"/>
    </source>
</evidence>